<keyword evidence="3 6" id="KW-1133">Transmembrane helix</keyword>
<feature type="transmembrane region" description="Helical" evidence="6">
    <location>
        <begin position="143"/>
        <end position="165"/>
    </location>
</feature>
<evidence type="ECO:0000256" key="3">
    <source>
        <dbReference type="ARBA" id="ARBA00022989"/>
    </source>
</evidence>
<sequence>MASVLLGRDAISDGLPNPRGKTLANLSIAFACLSFLFVSSRLLTRYFITKVVGADDYLIIISLMLAISMAVSFNEEVKNGFGFHTSQVDAQHRIEALKRLISSSSHTKWFYVAQLLYKVASVSTKISILVFYVRIFTTRNFKIAASITGGVVIAYSVGSICATIWQCNVVSCTIVRMIVVGPAVTAKDTMYYQCTSNSWTFLEVNVAIICACLPMLRAPLTMCLPWMRDKSTRPGQYVEQFSRDKYASKNTVSHNARGQLDNNSDEEFILQELGSVRKTTDVNITYEDATLPIKD</sequence>
<dbReference type="InParanoid" id="A0A0C3H314"/>
<feature type="transmembrane region" description="Helical" evidence="6">
    <location>
        <begin position="56"/>
        <end position="73"/>
    </location>
</feature>
<dbReference type="EMBL" id="KN832883">
    <property type="protein sequence ID" value="KIM96926.1"/>
    <property type="molecule type" value="Genomic_DNA"/>
</dbReference>
<comment type="similarity">
    <text evidence="5">Belongs to the SAT4 family.</text>
</comment>
<keyword evidence="9" id="KW-1185">Reference proteome</keyword>
<reference evidence="9" key="2">
    <citation type="submission" date="2015-01" db="EMBL/GenBank/DDBJ databases">
        <title>Evolutionary Origins and Diversification of the Mycorrhizal Mutualists.</title>
        <authorList>
            <consortium name="DOE Joint Genome Institute"/>
            <consortium name="Mycorrhizal Genomics Consortium"/>
            <person name="Kohler A."/>
            <person name="Kuo A."/>
            <person name="Nagy L.G."/>
            <person name="Floudas D."/>
            <person name="Copeland A."/>
            <person name="Barry K.W."/>
            <person name="Cichocki N."/>
            <person name="Veneault-Fourrey C."/>
            <person name="LaButti K."/>
            <person name="Lindquist E.A."/>
            <person name="Lipzen A."/>
            <person name="Lundell T."/>
            <person name="Morin E."/>
            <person name="Murat C."/>
            <person name="Riley R."/>
            <person name="Ohm R."/>
            <person name="Sun H."/>
            <person name="Tunlid A."/>
            <person name="Henrissat B."/>
            <person name="Grigoriev I.V."/>
            <person name="Hibbett D.S."/>
            <person name="Martin F."/>
        </authorList>
    </citation>
    <scope>NUCLEOTIDE SEQUENCE [LARGE SCALE GENOMIC DNA]</scope>
    <source>
        <strain evidence="9">Zn</strain>
    </source>
</reference>
<evidence type="ECO:0000256" key="2">
    <source>
        <dbReference type="ARBA" id="ARBA00022692"/>
    </source>
</evidence>
<dbReference type="AlphaFoldDB" id="A0A0C3H314"/>
<dbReference type="PANTHER" id="PTHR33048:SF47">
    <property type="entry name" value="INTEGRAL MEMBRANE PROTEIN-RELATED"/>
    <property type="match status" value="1"/>
</dbReference>
<evidence type="ECO:0000313" key="9">
    <source>
        <dbReference type="Proteomes" id="UP000054321"/>
    </source>
</evidence>
<name>A0A0C3H314_OIDMZ</name>
<evidence type="ECO:0000256" key="6">
    <source>
        <dbReference type="SAM" id="Phobius"/>
    </source>
</evidence>
<keyword evidence="4 6" id="KW-0472">Membrane</keyword>
<reference evidence="8 9" key="1">
    <citation type="submission" date="2014-04" db="EMBL/GenBank/DDBJ databases">
        <authorList>
            <consortium name="DOE Joint Genome Institute"/>
            <person name="Kuo A."/>
            <person name="Martino E."/>
            <person name="Perotto S."/>
            <person name="Kohler A."/>
            <person name="Nagy L.G."/>
            <person name="Floudas D."/>
            <person name="Copeland A."/>
            <person name="Barry K.W."/>
            <person name="Cichocki N."/>
            <person name="Veneault-Fourrey C."/>
            <person name="LaButti K."/>
            <person name="Lindquist E.A."/>
            <person name="Lipzen A."/>
            <person name="Lundell T."/>
            <person name="Morin E."/>
            <person name="Murat C."/>
            <person name="Sun H."/>
            <person name="Tunlid A."/>
            <person name="Henrissat B."/>
            <person name="Grigoriev I.V."/>
            <person name="Hibbett D.S."/>
            <person name="Martin F."/>
            <person name="Nordberg H.P."/>
            <person name="Cantor M.N."/>
            <person name="Hua S.X."/>
        </authorList>
    </citation>
    <scope>NUCLEOTIDE SEQUENCE [LARGE SCALE GENOMIC DNA]</scope>
    <source>
        <strain evidence="8 9">Zn</strain>
    </source>
</reference>
<dbReference type="OrthoDB" id="5401779at2759"/>
<evidence type="ECO:0000313" key="8">
    <source>
        <dbReference type="EMBL" id="KIM96926.1"/>
    </source>
</evidence>
<dbReference type="Proteomes" id="UP000054321">
    <property type="component" value="Unassembled WGS sequence"/>
</dbReference>
<keyword evidence="2 6" id="KW-0812">Transmembrane</keyword>
<feature type="transmembrane region" description="Helical" evidence="6">
    <location>
        <begin position="109"/>
        <end position="131"/>
    </location>
</feature>
<feature type="transmembrane region" description="Helical" evidence="6">
    <location>
        <begin position="23"/>
        <end position="44"/>
    </location>
</feature>
<proteinExistence type="inferred from homology"/>
<feature type="domain" description="Rhodopsin" evidence="7">
    <location>
        <begin position="41"/>
        <end position="170"/>
    </location>
</feature>
<dbReference type="InterPro" id="IPR052337">
    <property type="entry name" value="SAT4-like"/>
</dbReference>
<dbReference type="InterPro" id="IPR049326">
    <property type="entry name" value="Rhodopsin_dom_fungi"/>
</dbReference>
<accession>A0A0C3H314</accession>
<evidence type="ECO:0000256" key="5">
    <source>
        <dbReference type="ARBA" id="ARBA00038359"/>
    </source>
</evidence>
<evidence type="ECO:0000256" key="4">
    <source>
        <dbReference type="ARBA" id="ARBA00023136"/>
    </source>
</evidence>
<evidence type="ECO:0000256" key="1">
    <source>
        <dbReference type="ARBA" id="ARBA00004141"/>
    </source>
</evidence>
<dbReference type="Pfam" id="PF20684">
    <property type="entry name" value="Fung_rhodopsin"/>
    <property type="match status" value="1"/>
</dbReference>
<evidence type="ECO:0000259" key="7">
    <source>
        <dbReference type="Pfam" id="PF20684"/>
    </source>
</evidence>
<comment type="subcellular location">
    <subcellularLocation>
        <location evidence="1">Membrane</location>
        <topology evidence="1">Multi-pass membrane protein</topology>
    </subcellularLocation>
</comment>
<dbReference type="STRING" id="913774.A0A0C3H314"/>
<dbReference type="HOGENOM" id="CLU_028200_0_2_1"/>
<gene>
    <name evidence="8" type="ORF">OIDMADRAFT_131316</name>
</gene>
<dbReference type="GO" id="GO:0016020">
    <property type="term" value="C:membrane"/>
    <property type="evidence" value="ECO:0007669"/>
    <property type="project" value="UniProtKB-SubCell"/>
</dbReference>
<dbReference type="PANTHER" id="PTHR33048">
    <property type="entry name" value="PTH11-LIKE INTEGRAL MEMBRANE PROTEIN (AFU_ORTHOLOGUE AFUA_5G11245)"/>
    <property type="match status" value="1"/>
</dbReference>
<organism evidence="8 9">
    <name type="scientific">Oidiodendron maius (strain Zn)</name>
    <dbReference type="NCBI Taxonomy" id="913774"/>
    <lineage>
        <taxon>Eukaryota</taxon>
        <taxon>Fungi</taxon>
        <taxon>Dikarya</taxon>
        <taxon>Ascomycota</taxon>
        <taxon>Pezizomycotina</taxon>
        <taxon>Leotiomycetes</taxon>
        <taxon>Leotiomycetes incertae sedis</taxon>
        <taxon>Myxotrichaceae</taxon>
        <taxon>Oidiodendron</taxon>
    </lineage>
</organism>
<protein>
    <recommendedName>
        <fullName evidence="7">Rhodopsin domain-containing protein</fullName>
    </recommendedName>
</protein>